<dbReference type="SUPFAM" id="SSF53383">
    <property type="entry name" value="PLP-dependent transferases"/>
    <property type="match status" value="1"/>
</dbReference>
<dbReference type="InterPro" id="IPR015422">
    <property type="entry name" value="PyrdxlP-dep_Trfase_small"/>
</dbReference>
<dbReference type="InterPro" id="IPR015424">
    <property type="entry name" value="PyrdxlP-dep_Trfase"/>
</dbReference>
<dbReference type="Pfam" id="PF00155">
    <property type="entry name" value="Aminotran_1_2"/>
    <property type="match status" value="1"/>
</dbReference>
<comment type="cofactor">
    <cofactor evidence="1">
        <name>pyridoxal 5'-phosphate</name>
        <dbReference type="ChEBI" id="CHEBI:597326"/>
    </cofactor>
</comment>
<dbReference type="GO" id="GO:1901605">
    <property type="term" value="P:alpha-amino acid metabolic process"/>
    <property type="evidence" value="ECO:0007669"/>
    <property type="project" value="TreeGrafter"/>
</dbReference>
<keyword evidence="2" id="KW-0032">Aminotransferase</keyword>
<proteinExistence type="predicted"/>
<evidence type="ECO:0000259" key="5">
    <source>
        <dbReference type="Pfam" id="PF00155"/>
    </source>
</evidence>
<organism evidence="6 7">
    <name type="scientific">Desulforamulus profundi</name>
    <dbReference type="NCBI Taxonomy" id="1383067"/>
    <lineage>
        <taxon>Bacteria</taxon>
        <taxon>Bacillati</taxon>
        <taxon>Bacillota</taxon>
        <taxon>Clostridia</taxon>
        <taxon>Eubacteriales</taxon>
        <taxon>Peptococcaceae</taxon>
        <taxon>Desulforamulus</taxon>
    </lineage>
</organism>
<dbReference type="AlphaFoldDB" id="A0A2C6MI42"/>
<accession>A0A2C6MI42</accession>
<dbReference type="InterPro" id="IPR004839">
    <property type="entry name" value="Aminotransferase_I/II_large"/>
</dbReference>
<keyword evidence="4" id="KW-0663">Pyridoxal phosphate</keyword>
<dbReference type="OrthoDB" id="9808770at2"/>
<dbReference type="PANTHER" id="PTHR42790:SF19">
    <property type="entry name" value="KYNURENINE_ALPHA-AMINOADIPATE AMINOTRANSFERASE, MITOCHONDRIAL"/>
    <property type="match status" value="1"/>
</dbReference>
<keyword evidence="3" id="KW-0808">Transferase</keyword>
<protein>
    <recommendedName>
        <fullName evidence="5">Aminotransferase class I/classII large domain-containing protein</fullName>
    </recommendedName>
</protein>
<evidence type="ECO:0000313" key="6">
    <source>
        <dbReference type="EMBL" id="PHJ39106.1"/>
    </source>
</evidence>
<evidence type="ECO:0000256" key="1">
    <source>
        <dbReference type="ARBA" id="ARBA00001933"/>
    </source>
</evidence>
<dbReference type="Gene3D" id="3.40.640.10">
    <property type="entry name" value="Type I PLP-dependent aspartate aminotransferase-like (Major domain)"/>
    <property type="match status" value="1"/>
</dbReference>
<feature type="domain" description="Aminotransferase class I/classII large" evidence="5">
    <location>
        <begin position="1"/>
        <end position="142"/>
    </location>
</feature>
<dbReference type="Gene3D" id="3.90.1150.10">
    <property type="entry name" value="Aspartate Aminotransferase, domain 1"/>
    <property type="match status" value="1"/>
</dbReference>
<dbReference type="InterPro" id="IPR015421">
    <property type="entry name" value="PyrdxlP-dep_Trfase_major"/>
</dbReference>
<dbReference type="PANTHER" id="PTHR42790">
    <property type="entry name" value="AMINOTRANSFERASE"/>
    <property type="match status" value="1"/>
</dbReference>
<sequence>MGYLTGHPALINRLALEKQYVDLHSNNFTQWLVHLFLENGYFDEHLRMVRKEYKKRRDGLVKAVRRYLGNHLLFEVPGGGFYLWCRLQAPVSTSKLLHEATKYGVFFVPGEAFYTMPSEDNEFRLCFATYPEPVLTEGVKRLTKAFELAKQNKTESFPFNPLQPII</sequence>
<dbReference type="Proteomes" id="UP000222564">
    <property type="component" value="Unassembled WGS sequence"/>
</dbReference>
<name>A0A2C6MI42_9FIRM</name>
<keyword evidence="7" id="KW-1185">Reference proteome</keyword>
<evidence type="ECO:0000256" key="3">
    <source>
        <dbReference type="ARBA" id="ARBA00022679"/>
    </source>
</evidence>
<comment type="caution">
    <text evidence="6">The sequence shown here is derived from an EMBL/GenBank/DDBJ whole genome shotgun (WGS) entry which is preliminary data.</text>
</comment>
<gene>
    <name evidence="6" type="ORF">P378_05450</name>
</gene>
<dbReference type="EMBL" id="AWQQ01000035">
    <property type="protein sequence ID" value="PHJ39106.1"/>
    <property type="molecule type" value="Genomic_DNA"/>
</dbReference>
<evidence type="ECO:0000313" key="7">
    <source>
        <dbReference type="Proteomes" id="UP000222564"/>
    </source>
</evidence>
<evidence type="ECO:0000256" key="4">
    <source>
        <dbReference type="ARBA" id="ARBA00022898"/>
    </source>
</evidence>
<evidence type="ECO:0000256" key="2">
    <source>
        <dbReference type="ARBA" id="ARBA00022576"/>
    </source>
</evidence>
<dbReference type="CDD" id="cd00609">
    <property type="entry name" value="AAT_like"/>
    <property type="match status" value="1"/>
</dbReference>
<dbReference type="GO" id="GO:0030170">
    <property type="term" value="F:pyridoxal phosphate binding"/>
    <property type="evidence" value="ECO:0007669"/>
    <property type="project" value="InterPro"/>
</dbReference>
<dbReference type="InterPro" id="IPR050859">
    <property type="entry name" value="Class-I_PLP-dep_aminotransf"/>
</dbReference>
<reference evidence="6 7" key="1">
    <citation type="submission" date="2013-09" db="EMBL/GenBank/DDBJ databases">
        <title>Biodegradation of hydrocarbons in the deep terrestrial subsurface : characterization of a microbial consortium composed of two Desulfotomaculum species originating from a deep geological formation.</title>
        <authorList>
            <person name="Aullo T."/>
            <person name="Berlendis S."/>
            <person name="Lascourreges J.-F."/>
            <person name="Dessort D."/>
            <person name="Saint-Laurent S."/>
            <person name="Schraauwers B."/>
            <person name="Mas J."/>
            <person name="Magot M."/>
            <person name="Ranchou-Peyruse A."/>
        </authorList>
    </citation>
    <scope>NUCLEOTIDE SEQUENCE [LARGE SCALE GENOMIC DNA]</scope>
    <source>
        <strain evidence="6 7">Bs107</strain>
    </source>
</reference>
<dbReference type="GO" id="GO:0008483">
    <property type="term" value="F:transaminase activity"/>
    <property type="evidence" value="ECO:0007669"/>
    <property type="project" value="UniProtKB-KW"/>
</dbReference>